<feature type="transmembrane region" description="Helical" evidence="9">
    <location>
        <begin position="385"/>
        <end position="407"/>
    </location>
</feature>
<keyword evidence="4" id="KW-1003">Cell membrane</keyword>
<dbReference type="GO" id="GO:0042910">
    <property type="term" value="F:xenobiotic transmembrane transporter activity"/>
    <property type="evidence" value="ECO:0007669"/>
    <property type="project" value="TreeGrafter"/>
</dbReference>
<dbReference type="PRINTS" id="PR00702">
    <property type="entry name" value="ACRIFLAVINRP"/>
</dbReference>
<evidence type="ECO:0000313" key="11">
    <source>
        <dbReference type="Proteomes" id="UP000216446"/>
    </source>
</evidence>
<evidence type="ECO:0000256" key="8">
    <source>
        <dbReference type="SAM" id="MobiDB-lite"/>
    </source>
</evidence>
<feature type="transmembrane region" description="Helical" evidence="9">
    <location>
        <begin position="472"/>
        <end position="498"/>
    </location>
</feature>
<reference evidence="10 11" key="1">
    <citation type="submission" date="2016-11" db="EMBL/GenBank/DDBJ databases">
        <title>Study of marine rhodopsin-containing bacteria.</title>
        <authorList>
            <person name="Yoshizawa S."/>
            <person name="Kumagai Y."/>
            <person name="Kogure K."/>
        </authorList>
    </citation>
    <scope>NUCLEOTIDE SEQUENCE [LARGE SCALE GENOMIC DNA]</scope>
    <source>
        <strain evidence="10 11">SG-29</strain>
    </source>
</reference>
<comment type="similarity">
    <text evidence="2">Belongs to the resistance-nodulation-cell division (RND) (TC 2.A.6) family.</text>
</comment>
<dbReference type="InterPro" id="IPR001036">
    <property type="entry name" value="Acrflvin-R"/>
</dbReference>
<keyword evidence="5 9" id="KW-0812">Transmembrane</keyword>
<dbReference type="PANTHER" id="PTHR32063:SF24">
    <property type="entry name" value="CATION EFFLUX SYSTEM (ACRB_ACRD_ACRF FAMILY)"/>
    <property type="match status" value="1"/>
</dbReference>
<dbReference type="RefSeq" id="WP_094551541.1">
    <property type="nucleotide sequence ID" value="NZ_MQWB01000010.1"/>
</dbReference>
<evidence type="ECO:0000256" key="6">
    <source>
        <dbReference type="ARBA" id="ARBA00022989"/>
    </source>
</evidence>
<feature type="transmembrane region" description="Helical" evidence="9">
    <location>
        <begin position="362"/>
        <end position="379"/>
    </location>
</feature>
<dbReference type="Proteomes" id="UP000216446">
    <property type="component" value="Unassembled WGS sequence"/>
</dbReference>
<feature type="transmembrane region" description="Helical" evidence="9">
    <location>
        <begin position="529"/>
        <end position="549"/>
    </location>
</feature>
<organism evidence="10 11">
    <name type="scientific">Rubricoccus marinus</name>
    <dbReference type="NCBI Taxonomy" id="716817"/>
    <lineage>
        <taxon>Bacteria</taxon>
        <taxon>Pseudomonadati</taxon>
        <taxon>Rhodothermota</taxon>
        <taxon>Rhodothermia</taxon>
        <taxon>Rhodothermales</taxon>
        <taxon>Rubricoccaceae</taxon>
        <taxon>Rubricoccus</taxon>
    </lineage>
</organism>
<accession>A0A259TUQ5</accession>
<feature type="transmembrane region" description="Helical" evidence="9">
    <location>
        <begin position="890"/>
        <end position="910"/>
    </location>
</feature>
<evidence type="ECO:0000256" key="3">
    <source>
        <dbReference type="ARBA" id="ARBA00022448"/>
    </source>
</evidence>
<feature type="transmembrane region" description="Helical" evidence="9">
    <location>
        <begin position="964"/>
        <end position="983"/>
    </location>
</feature>
<sequence>MLHALIDFGLRRRFVALALTALVAVGGVFSLSGLPINSLPDVTPVQVLVITKAGRYSPYDVERLVSFPVETVMNGLPDVAEVRSISQFGLSAVTVEFAEGTDIYFARQLVAQRVQSVAGELPDGVDAPQLGPISTALGEIVQYTVEGEGRSLTELRTIHDWLVAPQLKTVPGVTEITSFGGFVKQFEVQPDPARMRQAGVGLGDVMAAIPANNGVSGGNYLEHNREQYIVRGFGLVRSVEDLGDIVVARPGGRPVFLRDVATVGVGQALRQGAVTKDGRGEVVTGIVMMLRGGNGRDVIEGVREKLDEVGRGLPEGVAVEVFYDQSSLIERTTATIEENLLVGGFLVIAVLLLLLGEIRGALIVASVIPISMLFAFIGMREFGLAANLMSLGAIDFGMVVDGAVVMVENMVRRLRQEEDRPEEERRDRRLVIREAAREVGRPIFFGVLIILMVYVPIATFRGVEGLLFRPMAITVATAVFGSLLLALVYVPAVASIVFRKGVRVRRNRVMEWLRPRYRSRLERHLHSRVQILGLAGGLFAVSLVVLLTMGTEFLPELDEGSILVEQVRMPSVTLEESVENANWLAGEILARVPEVAAVVPKTGRSDLANDWMGVHQTDVWVLLEDPDTWRPGMDKADIQDAIEPLLQTEPGLSYNFTQPIAMRVDELTSGVKSDLAVKILGEDLDALGAVAEQVSAILPSLEGTGNFFVEQTVGQPYVTVEVDRGAVAAAGLNVADVQQAVEAGIGGQAVSEVYEGQRRFDVVVRYPEAERNSFAAIEATPVSLPGGGTVPLGQLATITAEEGPREVARENGWRRAIVGVNLDGIDIGTYVASLQDAIDARVDVPEGVFIEYGGAFEDQQRATRHLLLVVPLALGIIFGLLYLMFGEVRYAALVFLNLPLALSGGVLLLWARGLYLSVSASIGFVALFGVAVLNGIVLVEHLNELRREGHSVREAVLQGSADRLRPVLMTALVASLGFVPMAFNTGPGSEVQRPLATVVIGGLVTATLLTLLVLPVVYAWMERDDRSPADPHADAFAGDGQAGALPQPAEATV</sequence>
<feature type="transmembrane region" description="Helical" evidence="9">
    <location>
        <begin position="995"/>
        <end position="1020"/>
    </location>
</feature>
<evidence type="ECO:0000256" key="7">
    <source>
        <dbReference type="ARBA" id="ARBA00023136"/>
    </source>
</evidence>
<feature type="transmembrane region" description="Helical" evidence="9">
    <location>
        <begin position="922"/>
        <end position="943"/>
    </location>
</feature>
<keyword evidence="11" id="KW-1185">Reference proteome</keyword>
<dbReference type="AlphaFoldDB" id="A0A259TUQ5"/>
<dbReference type="GO" id="GO:0008324">
    <property type="term" value="F:monoatomic cation transmembrane transporter activity"/>
    <property type="evidence" value="ECO:0007669"/>
    <property type="project" value="InterPro"/>
</dbReference>
<dbReference type="InParanoid" id="A0A259TUQ5"/>
<protein>
    <submittedName>
        <fullName evidence="10">Heavy metal resistance protein CzcA</fullName>
    </submittedName>
</protein>
<dbReference type="FunCoup" id="A0A259TUQ5">
    <property type="interactions" value="209"/>
</dbReference>
<feature type="transmembrane region" description="Helical" evidence="9">
    <location>
        <begin position="865"/>
        <end position="883"/>
    </location>
</feature>
<comment type="subcellular location">
    <subcellularLocation>
        <location evidence="1">Cell membrane</location>
        <topology evidence="1">Multi-pass membrane protein</topology>
    </subcellularLocation>
</comment>
<dbReference type="PANTHER" id="PTHR32063">
    <property type="match status" value="1"/>
</dbReference>
<comment type="caution">
    <text evidence="10">The sequence shown here is derived from an EMBL/GenBank/DDBJ whole genome shotgun (WGS) entry which is preliminary data.</text>
</comment>
<proteinExistence type="inferred from homology"/>
<dbReference type="GO" id="GO:0005886">
    <property type="term" value="C:plasma membrane"/>
    <property type="evidence" value="ECO:0007669"/>
    <property type="project" value="UniProtKB-SubCell"/>
</dbReference>
<dbReference type="SUPFAM" id="SSF82866">
    <property type="entry name" value="Multidrug efflux transporter AcrB transmembrane domain"/>
    <property type="match status" value="2"/>
</dbReference>
<dbReference type="SUPFAM" id="SSF82714">
    <property type="entry name" value="Multidrug efflux transporter AcrB TolC docking domain, DN and DC subdomains"/>
    <property type="match status" value="2"/>
</dbReference>
<feature type="transmembrane region" description="Helical" evidence="9">
    <location>
        <begin position="443"/>
        <end position="460"/>
    </location>
</feature>
<keyword evidence="6 9" id="KW-1133">Transmembrane helix</keyword>
<name>A0A259TUQ5_9BACT</name>
<evidence type="ECO:0000256" key="1">
    <source>
        <dbReference type="ARBA" id="ARBA00004651"/>
    </source>
</evidence>
<dbReference type="Gene3D" id="3.30.2090.10">
    <property type="entry name" value="Multidrug efflux transporter AcrB TolC docking domain, DN and DC subdomains"/>
    <property type="match status" value="2"/>
</dbReference>
<dbReference type="Gene3D" id="1.20.1640.10">
    <property type="entry name" value="Multidrug efflux transporter AcrB transmembrane domain"/>
    <property type="match status" value="2"/>
</dbReference>
<feature type="transmembrane region" description="Helical" evidence="9">
    <location>
        <begin position="339"/>
        <end position="355"/>
    </location>
</feature>
<evidence type="ECO:0000256" key="4">
    <source>
        <dbReference type="ARBA" id="ARBA00022475"/>
    </source>
</evidence>
<dbReference type="EMBL" id="MQWB01000010">
    <property type="protein sequence ID" value="OZC01426.1"/>
    <property type="molecule type" value="Genomic_DNA"/>
</dbReference>
<evidence type="ECO:0000256" key="9">
    <source>
        <dbReference type="SAM" id="Phobius"/>
    </source>
</evidence>
<evidence type="ECO:0000256" key="2">
    <source>
        <dbReference type="ARBA" id="ARBA00010942"/>
    </source>
</evidence>
<dbReference type="Gene3D" id="3.30.70.1440">
    <property type="entry name" value="Multidrug efflux transporter AcrB pore domain"/>
    <property type="match status" value="1"/>
</dbReference>
<keyword evidence="7 9" id="KW-0472">Membrane</keyword>
<feature type="compositionally biased region" description="Low complexity" evidence="8">
    <location>
        <begin position="1034"/>
        <end position="1044"/>
    </location>
</feature>
<dbReference type="Gene3D" id="3.30.70.1430">
    <property type="entry name" value="Multidrug efflux transporter AcrB pore domain"/>
    <property type="match status" value="2"/>
</dbReference>
<dbReference type="InterPro" id="IPR004763">
    <property type="entry name" value="CusA-like"/>
</dbReference>
<dbReference type="SUPFAM" id="SSF82693">
    <property type="entry name" value="Multidrug efflux transporter AcrB pore domain, PN1, PN2, PC1 and PC2 subdomains"/>
    <property type="match status" value="2"/>
</dbReference>
<keyword evidence="3" id="KW-0813">Transport</keyword>
<gene>
    <name evidence="10" type="ORF">BSZ36_17245</name>
</gene>
<dbReference type="NCBIfam" id="TIGR00914">
    <property type="entry name" value="2A0601"/>
    <property type="match status" value="1"/>
</dbReference>
<dbReference type="OrthoDB" id="9758757at2"/>
<evidence type="ECO:0000256" key="5">
    <source>
        <dbReference type="ARBA" id="ARBA00022692"/>
    </source>
</evidence>
<dbReference type="Pfam" id="PF00873">
    <property type="entry name" value="ACR_tran"/>
    <property type="match status" value="1"/>
</dbReference>
<dbReference type="InterPro" id="IPR027463">
    <property type="entry name" value="AcrB_DN_DC_subdom"/>
</dbReference>
<evidence type="ECO:0000313" key="10">
    <source>
        <dbReference type="EMBL" id="OZC01426.1"/>
    </source>
</evidence>
<feature type="region of interest" description="Disordered" evidence="8">
    <location>
        <begin position="1029"/>
        <end position="1053"/>
    </location>
</feature>
<dbReference type="Gene3D" id="3.30.70.1320">
    <property type="entry name" value="Multidrug efflux transporter AcrB pore domain like"/>
    <property type="match status" value="1"/>
</dbReference>